<dbReference type="InterPro" id="IPR022253">
    <property type="entry name" value="Ribosome_recyc_fac_bac"/>
</dbReference>
<dbReference type="Pfam" id="PF12614">
    <property type="entry name" value="RRF_GI"/>
    <property type="match status" value="1"/>
</dbReference>
<comment type="caution">
    <text evidence="1">The sequence shown here is derived from an EMBL/GenBank/DDBJ whole genome shotgun (WGS) entry which is preliminary data.</text>
</comment>
<proteinExistence type="predicted"/>
<gene>
    <name evidence="1" type="primary">rrf</name>
    <name evidence="1" type="ORF">GCM10007916_21450</name>
</gene>
<keyword evidence="2" id="KW-1185">Reference proteome</keyword>
<dbReference type="EMBL" id="BSPQ01000009">
    <property type="protein sequence ID" value="GLS91077.1"/>
    <property type="molecule type" value="Genomic_DNA"/>
</dbReference>
<evidence type="ECO:0000313" key="2">
    <source>
        <dbReference type="Proteomes" id="UP001157353"/>
    </source>
</evidence>
<protein>
    <submittedName>
        <fullName evidence="1">Ribosome recycling factor Rrf</fullName>
    </submittedName>
</protein>
<evidence type="ECO:0000313" key="1">
    <source>
        <dbReference type="EMBL" id="GLS91077.1"/>
    </source>
</evidence>
<reference evidence="2" key="1">
    <citation type="journal article" date="2019" name="Int. J. Syst. Evol. Microbiol.">
        <title>The Global Catalogue of Microorganisms (GCM) 10K type strain sequencing project: providing services to taxonomists for standard genome sequencing and annotation.</title>
        <authorList>
            <consortium name="The Broad Institute Genomics Platform"/>
            <consortium name="The Broad Institute Genome Sequencing Center for Infectious Disease"/>
            <person name="Wu L."/>
            <person name="Ma J."/>
        </authorList>
    </citation>
    <scope>NUCLEOTIDE SEQUENCE [LARGE SCALE GENOMIC DNA]</scope>
    <source>
        <strain evidence="2">NBRC 103166</strain>
    </source>
</reference>
<name>A0ABQ6E150_9GAMM</name>
<sequence>MDSTLPNFTSEILSIKLNNFLHRIDCKATIVEITNQYGCSLMRIRRSKNWSLTGNHHQLIELGHRLREEQLIWIVKAIETGLPPASFNLDQIIKLSPAISVNQLMIETGCTLSEARHAIDAAEGFD</sequence>
<organism evidence="1 2">
    <name type="scientific">Psychromonas marina</name>
    <dbReference type="NCBI Taxonomy" id="88364"/>
    <lineage>
        <taxon>Bacteria</taxon>
        <taxon>Pseudomonadati</taxon>
        <taxon>Pseudomonadota</taxon>
        <taxon>Gammaproteobacteria</taxon>
        <taxon>Alteromonadales</taxon>
        <taxon>Psychromonadaceae</taxon>
        <taxon>Psychromonas</taxon>
    </lineage>
</organism>
<dbReference type="Proteomes" id="UP001157353">
    <property type="component" value="Unassembled WGS sequence"/>
</dbReference>
<accession>A0ABQ6E150</accession>